<name>A0AC58I617_DANRE</name>
<sequence length="113" mass="12763">MWGLNVDSSEGGRYKSIYWPLEMAAGVLPVLQELITIKPVLSVMHARAHATKCETWQRLLEESARLAELKTYIAQMKWCHGDGQLVGCQIHLMAIKTPHTENFSSQLRGFPLV</sequence>
<gene>
    <name evidence="2" type="primary">LOC141379407</name>
</gene>
<protein>
    <submittedName>
        <fullName evidence="2">Uncharacterized protein isoform X3</fullName>
    </submittedName>
</protein>
<reference evidence="2" key="1">
    <citation type="submission" date="2025-08" db="UniProtKB">
        <authorList>
            <consortium name="RefSeq"/>
        </authorList>
    </citation>
    <scope>IDENTIFICATION</scope>
    <source>
        <strain evidence="2">Tuebingen</strain>
        <tissue evidence="2">Fibroblasts and whole tissue</tissue>
    </source>
</reference>
<dbReference type="RefSeq" id="XP_073789695.1">
    <property type="nucleotide sequence ID" value="XM_073933594.1"/>
</dbReference>
<keyword evidence="1" id="KW-1185">Reference proteome</keyword>
<evidence type="ECO:0000313" key="2">
    <source>
        <dbReference type="RefSeq" id="XP_073789695.1"/>
    </source>
</evidence>
<organism evidence="1 2">
    <name type="scientific">Danio rerio</name>
    <name type="common">Zebrafish</name>
    <name type="synonym">Brachydanio rerio</name>
    <dbReference type="NCBI Taxonomy" id="7955"/>
    <lineage>
        <taxon>Eukaryota</taxon>
        <taxon>Metazoa</taxon>
        <taxon>Chordata</taxon>
        <taxon>Craniata</taxon>
        <taxon>Vertebrata</taxon>
        <taxon>Euteleostomi</taxon>
        <taxon>Actinopterygii</taxon>
        <taxon>Neopterygii</taxon>
        <taxon>Teleostei</taxon>
        <taxon>Ostariophysi</taxon>
        <taxon>Cypriniformes</taxon>
        <taxon>Danionidae</taxon>
        <taxon>Danioninae</taxon>
        <taxon>Danio</taxon>
    </lineage>
</organism>
<proteinExistence type="predicted"/>
<evidence type="ECO:0000313" key="1">
    <source>
        <dbReference type="Proteomes" id="UP000000437"/>
    </source>
</evidence>
<accession>A0AC58I617</accession>
<dbReference type="Proteomes" id="UP000000437">
    <property type="component" value="Chromosome 20"/>
</dbReference>